<comment type="caution">
    <text evidence="1">The sequence shown here is derived from an EMBL/GenBank/DDBJ whole genome shotgun (WGS) entry which is preliminary data.</text>
</comment>
<gene>
    <name evidence="1" type="ORF">PEDI_03920</name>
</gene>
<accession>A0AAN4VWY6</accession>
<name>A0AAN4VWY6_9BACT</name>
<proteinExistence type="predicted"/>
<evidence type="ECO:0000313" key="1">
    <source>
        <dbReference type="EMBL" id="GJM59840.1"/>
    </source>
</evidence>
<dbReference type="AlphaFoldDB" id="A0AAN4VWY6"/>
<dbReference type="PROSITE" id="PS51257">
    <property type="entry name" value="PROKAR_LIPOPROTEIN"/>
    <property type="match status" value="1"/>
</dbReference>
<dbReference type="EMBL" id="BQKE01000001">
    <property type="protein sequence ID" value="GJM59840.1"/>
    <property type="molecule type" value="Genomic_DNA"/>
</dbReference>
<reference evidence="1 2" key="1">
    <citation type="submission" date="2021-12" db="EMBL/GenBank/DDBJ databases">
        <title>Genome sequencing of bacteria with rrn-lacking chromosome and rrn-plasmid.</title>
        <authorList>
            <person name="Anda M."/>
            <person name="Iwasaki W."/>
        </authorList>
    </citation>
    <scope>NUCLEOTIDE SEQUENCE [LARGE SCALE GENOMIC DNA]</scope>
    <source>
        <strain evidence="1 2">NBRC 15940</strain>
    </source>
</reference>
<protein>
    <recommendedName>
        <fullName evidence="3">Lipocalin-like domain-containing protein</fullName>
    </recommendedName>
</protein>
<organism evidence="1 2">
    <name type="scientific">Persicobacter diffluens</name>
    <dbReference type="NCBI Taxonomy" id="981"/>
    <lineage>
        <taxon>Bacteria</taxon>
        <taxon>Pseudomonadati</taxon>
        <taxon>Bacteroidota</taxon>
        <taxon>Cytophagia</taxon>
        <taxon>Cytophagales</taxon>
        <taxon>Persicobacteraceae</taxon>
        <taxon>Persicobacter</taxon>
    </lineage>
</organism>
<sequence length="154" mass="16513">MKNLHFLFIFLVIFAASCSDDDNGDTSVPSAAGDWYLSGINGEAVPAGTGGLISIPVEIDGDSLDLLLGDKDDRTVILDEDNKIYPKDISVAIGSWMQDNGNITITIDSLEQYSGTTDGTSVITLQVSDLIIELPDGSQFPEVNFRGDAIWSKP</sequence>
<dbReference type="RefSeq" id="WP_053406043.1">
    <property type="nucleotide sequence ID" value="NZ_BQKE01000001.1"/>
</dbReference>
<keyword evidence="2" id="KW-1185">Reference proteome</keyword>
<evidence type="ECO:0008006" key="3">
    <source>
        <dbReference type="Google" id="ProtNLM"/>
    </source>
</evidence>
<dbReference type="Proteomes" id="UP001310022">
    <property type="component" value="Unassembled WGS sequence"/>
</dbReference>
<evidence type="ECO:0000313" key="2">
    <source>
        <dbReference type="Proteomes" id="UP001310022"/>
    </source>
</evidence>